<organism evidence="3 4">
    <name type="scientific">Natronoglycomyces albus</name>
    <dbReference type="NCBI Taxonomy" id="2811108"/>
    <lineage>
        <taxon>Bacteria</taxon>
        <taxon>Bacillati</taxon>
        <taxon>Actinomycetota</taxon>
        <taxon>Actinomycetes</taxon>
        <taxon>Glycomycetales</taxon>
        <taxon>Glycomycetaceae</taxon>
        <taxon>Natronoglycomyces</taxon>
    </lineage>
</organism>
<evidence type="ECO:0000259" key="2">
    <source>
        <dbReference type="Pfam" id="PF08044"/>
    </source>
</evidence>
<name>A0A895XSA6_9ACTN</name>
<evidence type="ECO:0000313" key="4">
    <source>
        <dbReference type="Proteomes" id="UP000662939"/>
    </source>
</evidence>
<dbReference type="KEGG" id="nav:JQS30_12145"/>
<dbReference type="EMBL" id="CP070496">
    <property type="protein sequence ID" value="QSB04518.1"/>
    <property type="molecule type" value="Genomic_DNA"/>
</dbReference>
<reference evidence="3" key="1">
    <citation type="submission" date="2021-02" db="EMBL/GenBank/DDBJ databases">
        <title>Natronoglycomyces albus gen. nov., sp. nov, a haloalkaliphilic actinobacterium from a soda solonchak soil.</title>
        <authorList>
            <person name="Sorokin D.Y."/>
            <person name="Khijniak T.V."/>
            <person name="Zakharycheva A.P."/>
            <person name="Boueva O.V."/>
            <person name="Ariskina E.V."/>
            <person name="Hahnke R.L."/>
            <person name="Bunk B."/>
            <person name="Sproer C."/>
            <person name="Schumann P."/>
            <person name="Evtushenko L.I."/>
            <person name="Kublanov I.V."/>
        </authorList>
    </citation>
    <scope>NUCLEOTIDE SEQUENCE</scope>
    <source>
        <strain evidence="3">DSM 106290</strain>
    </source>
</reference>
<feature type="domain" description="DUF1707" evidence="2">
    <location>
        <begin position="8"/>
        <end position="60"/>
    </location>
</feature>
<sequence>MTPDEQNIRLSHADRESAIARLQKALDEGRLDIGEFDERTRDVYAVKTVGELQRLFDDLPDESRALDPSVHSIDLTPEEVAQREAAKNSSENCSDDKGIWIAFVWVTCITVGIWGISSIASLQLQSFWPIWPVGIMGVIAVAITIMSKLDPDD</sequence>
<accession>A0A895XSA6</accession>
<proteinExistence type="predicted"/>
<feature type="transmembrane region" description="Helical" evidence="1">
    <location>
        <begin position="128"/>
        <end position="147"/>
    </location>
</feature>
<keyword evidence="4" id="KW-1185">Reference proteome</keyword>
<dbReference type="InterPro" id="IPR012551">
    <property type="entry name" value="DUF1707_SHOCT-like"/>
</dbReference>
<gene>
    <name evidence="3" type="ORF">JQS30_12145</name>
</gene>
<keyword evidence="1" id="KW-0472">Membrane</keyword>
<evidence type="ECO:0000256" key="1">
    <source>
        <dbReference type="SAM" id="Phobius"/>
    </source>
</evidence>
<dbReference type="AlphaFoldDB" id="A0A895XSA6"/>
<protein>
    <submittedName>
        <fullName evidence="3">DUF1707 domain-containing protein</fullName>
    </submittedName>
</protein>
<dbReference type="PANTHER" id="PTHR40763:SF5">
    <property type="entry name" value="MEMBRANE PROTEIN"/>
    <property type="match status" value="1"/>
</dbReference>
<dbReference type="Pfam" id="PF08044">
    <property type="entry name" value="DUF1707"/>
    <property type="match status" value="1"/>
</dbReference>
<keyword evidence="1" id="KW-0812">Transmembrane</keyword>
<dbReference type="RefSeq" id="WP_213170516.1">
    <property type="nucleotide sequence ID" value="NZ_CP070496.1"/>
</dbReference>
<feature type="transmembrane region" description="Helical" evidence="1">
    <location>
        <begin position="99"/>
        <end position="122"/>
    </location>
</feature>
<dbReference type="Proteomes" id="UP000662939">
    <property type="component" value="Chromosome"/>
</dbReference>
<dbReference type="PANTHER" id="PTHR40763">
    <property type="entry name" value="MEMBRANE PROTEIN-RELATED"/>
    <property type="match status" value="1"/>
</dbReference>
<evidence type="ECO:0000313" key="3">
    <source>
        <dbReference type="EMBL" id="QSB04518.1"/>
    </source>
</evidence>
<keyword evidence="1" id="KW-1133">Transmembrane helix</keyword>